<keyword evidence="3" id="KW-1185">Reference proteome</keyword>
<evidence type="ECO:0000313" key="2">
    <source>
        <dbReference type="EMBL" id="KAJ5494678.1"/>
    </source>
</evidence>
<dbReference type="Proteomes" id="UP001149954">
    <property type="component" value="Unassembled WGS sequence"/>
</dbReference>
<evidence type="ECO:0000313" key="3">
    <source>
        <dbReference type="Proteomes" id="UP001149954"/>
    </source>
</evidence>
<gene>
    <name evidence="2" type="ORF">N7463_010765</name>
</gene>
<reference evidence="2" key="1">
    <citation type="submission" date="2022-12" db="EMBL/GenBank/DDBJ databases">
        <authorList>
            <person name="Petersen C."/>
        </authorList>
    </citation>
    <scope>NUCLEOTIDE SEQUENCE</scope>
    <source>
        <strain evidence="2">IBT 29495</strain>
    </source>
</reference>
<proteinExistence type="predicted"/>
<reference evidence="2" key="2">
    <citation type="journal article" date="2023" name="IMA Fungus">
        <title>Comparative genomic study of the Penicillium genus elucidates a diverse pangenome and 15 lateral gene transfer events.</title>
        <authorList>
            <person name="Petersen C."/>
            <person name="Sorensen T."/>
            <person name="Nielsen M.R."/>
            <person name="Sondergaard T.E."/>
            <person name="Sorensen J.L."/>
            <person name="Fitzpatrick D.A."/>
            <person name="Frisvad J.C."/>
            <person name="Nielsen K.L."/>
        </authorList>
    </citation>
    <scope>NUCLEOTIDE SEQUENCE</scope>
    <source>
        <strain evidence="2">IBT 29495</strain>
    </source>
</reference>
<feature type="chain" id="PRO_5040734148" evidence="1">
    <location>
        <begin position="18"/>
        <end position="64"/>
    </location>
</feature>
<evidence type="ECO:0000256" key="1">
    <source>
        <dbReference type="SAM" id="SignalP"/>
    </source>
</evidence>
<dbReference type="AlphaFoldDB" id="A0A9X0C1K2"/>
<sequence>MQPIFFLIMLFFGFTLAVPILTTSHDLIKREDQAVSEIKKADALNETLSAQNDPPKSLGKLFGF</sequence>
<protein>
    <submittedName>
        <fullName evidence="2">Uncharacterized protein</fullName>
    </submittedName>
</protein>
<dbReference type="EMBL" id="JAPWDS010000006">
    <property type="protein sequence ID" value="KAJ5494678.1"/>
    <property type="molecule type" value="Genomic_DNA"/>
</dbReference>
<comment type="caution">
    <text evidence="2">The sequence shown here is derived from an EMBL/GenBank/DDBJ whole genome shotgun (WGS) entry which is preliminary data.</text>
</comment>
<organism evidence="2 3">
    <name type="scientific">Penicillium fimorum</name>
    <dbReference type="NCBI Taxonomy" id="1882269"/>
    <lineage>
        <taxon>Eukaryota</taxon>
        <taxon>Fungi</taxon>
        <taxon>Dikarya</taxon>
        <taxon>Ascomycota</taxon>
        <taxon>Pezizomycotina</taxon>
        <taxon>Eurotiomycetes</taxon>
        <taxon>Eurotiomycetidae</taxon>
        <taxon>Eurotiales</taxon>
        <taxon>Aspergillaceae</taxon>
        <taxon>Penicillium</taxon>
    </lineage>
</organism>
<dbReference type="OrthoDB" id="10295689at2759"/>
<name>A0A9X0C1K2_9EURO</name>
<keyword evidence="1" id="KW-0732">Signal</keyword>
<accession>A0A9X0C1K2</accession>
<feature type="signal peptide" evidence="1">
    <location>
        <begin position="1"/>
        <end position="17"/>
    </location>
</feature>